<dbReference type="Gene3D" id="3.60.20.10">
    <property type="entry name" value="Glutamine Phosphoribosylpyrophosphate, subunit 1, domain 1"/>
    <property type="match status" value="1"/>
</dbReference>
<evidence type="ECO:0000256" key="1">
    <source>
        <dbReference type="SAM" id="SignalP"/>
    </source>
</evidence>
<protein>
    <submittedName>
        <fullName evidence="2">Uncharacterized protein</fullName>
    </submittedName>
</protein>
<comment type="caution">
    <text evidence="2">The sequence shown here is derived from an EMBL/GenBank/DDBJ whole genome shotgun (WGS) entry which is preliminary data.</text>
</comment>
<dbReference type="AlphaFoldDB" id="A0A9W6ZC53"/>
<proteinExistence type="predicted"/>
<dbReference type="Proteomes" id="UP001165160">
    <property type="component" value="Unassembled WGS sequence"/>
</dbReference>
<feature type="chain" id="PRO_5040899716" evidence="1">
    <location>
        <begin position="23"/>
        <end position="246"/>
    </location>
</feature>
<dbReference type="SUPFAM" id="SSF56235">
    <property type="entry name" value="N-terminal nucleophile aminohydrolases (Ntn hydrolases)"/>
    <property type="match status" value="1"/>
</dbReference>
<evidence type="ECO:0000313" key="3">
    <source>
        <dbReference type="Proteomes" id="UP001165160"/>
    </source>
</evidence>
<accession>A0A9W6ZC53</accession>
<name>A0A9W6ZC53_9STRA</name>
<dbReference type="EMBL" id="BRXX01000576">
    <property type="protein sequence ID" value="GMH47440.1"/>
    <property type="molecule type" value="Genomic_DNA"/>
</dbReference>
<gene>
    <name evidence="2" type="ORF">TrVE_jg4859</name>
</gene>
<sequence>MPSFAVVFLFVFALLPFPPTSAKFNPYAQVGGHILTLSLKNSTLTLLLPSHSLSLSTPSTHATLLPDSKGLLLSTGTPSDCRLLSSHLSSTVYPLCLLKWRNYLYSRRDNPLHVSSILTGVNDGGEVYVTDGIGSVERKVGGCVSGTEVGRNLGWGIIDGILEEDGGGGGGVDVDLGVHSKGLGGGELGRTGGGKKWLENLGRERVIEMMIEGGRGIVNVDSGAGGKGVMFEIGEEGVKRWEVDVS</sequence>
<keyword evidence="1" id="KW-0732">Signal</keyword>
<feature type="signal peptide" evidence="1">
    <location>
        <begin position="1"/>
        <end position="22"/>
    </location>
</feature>
<evidence type="ECO:0000313" key="2">
    <source>
        <dbReference type="EMBL" id="GMH47440.1"/>
    </source>
</evidence>
<reference evidence="3" key="1">
    <citation type="journal article" date="2023" name="Commun. Biol.">
        <title>Genome analysis of Parmales, the sister group of diatoms, reveals the evolutionary specialization of diatoms from phago-mixotrophs to photoautotrophs.</title>
        <authorList>
            <person name="Ban H."/>
            <person name="Sato S."/>
            <person name="Yoshikawa S."/>
            <person name="Yamada K."/>
            <person name="Nakamura Y."/>
            <person name="Ichinomiya M."/>
            <person name="Sato N."/>
            <person name="Blanc-Mathieu R."/>
            <person name="Endo H."/>
            <person name="Kuwata A."/>
            <person name="Ogata H."/>
        </authorList>
    </citation>
    <scope>NUCLEOTIDE SEQUENCE [LARGE SCALE GENOMIC DNA]</scope>
    <source>
        <strain evidence="3">NIES 3699</strain>
    </source>
</reference>
<organism evidence="2 3">
    <name type="scientific">Triparma verrucosa</name>
    <dbReference type="NCBI Taxonomy" id="1606542"/>
    <lineage>
        <taxon>Eukaryota</taxon>
        <taxon>Sar</taxon>
        <taxon>Stramenopiles</taxon>
        <taxon>Ochrophyta</taxon>
        <taxon>Bolidophyceae</taxon>
        <taxon>Parmales</taxon>
        <taxon>Triparmaceae</taxon>
        <taxon>Triparma</taxon>
    </lineage>
</organism>
<dbReference type="InterPro" id="IPR029055">
    <property type="entry name" value="Ntn_hydrolases_N"/>
</dbReference>
<keyword evidence="3" id="KW-1185">Reference proteome</keyword>